<keyword evidence="1" id="KW-0436">Ligase</keyword>
<evidence type="ECO:0000313" key="1">
    <source>
        <dbReference type="EMBL" id="TCZ58569.1"/>
    </source>
</evidence>
<sequence>MDEGSEPLILTLALDAPTQAWLESMRRAHFPPARNLIPAHVTLFHALPGEHVAAIRATLAGECAALPPSQVRVGPPRSLGRGVALEVGAPAVAALRERLAEAWRPWLTAQDRQRWRPHATVQNKVAPEQAKALLLTLQATLSVAEARAEALLLWRYRGGPWEALDRIPFTAQATPREASP</sequence>
<evidence type="ECO:0000313" key="2">
    <source>
        <dbReference type="Proteomes" id="UP000295023"/>
    </source>
</evidence>
<dbReference type="InterPro" id="IPR009097">
    <property type="entry name" value="Cyclic_Pdiesterase"/>
</dbReference>
<dbReference type="EMBL" id="SKBM01000016">
    <property type="protein sequence ID" value="TCZ58569.1"/>
    <property type="molecule type" value="Genomic_DNA"/>
</dbReference>
<reference evidence="1 2" key="1">
    <citation type="submission" date="2019-03" db="EMBL/GenBank/DDBJ databases">
        <title>Paracraurococcus aquatilis NE82 genome sequence.</title>
        <authorList>
            <person name="Zhao Y."/>
            <person name="Du Z."/>
        </authorList>
    </citation>
    <scope>NUCLEOTIDE SEQUENCE [LARGE SCALE GENOMIC DNA]</scope>
    <source>
        <strain evidence="1 2">NE82</strain>
    </source>
</reference>
<dbReference type="Gene3D" id="3.90.1140.10">
    <property type="entry name" value="Cyclic phosphodiesterase"/>
    <property type="match status" value="1"/>
</dbReference>
<name>A0A4R4DEG1_9PROT</name>
<gene>
    <name evidence="1" type="ORF">EXY23_16665</name>
</gene>
<comment type="caution">
    <text evidence="1">The sequence shown here is derived from an EMBL/GenBank/DDBJ whole genome shotgun (WGS) entry which is preliminary data.</text>
</comment>
<protein>
    <submittedName>
        <fullName evidence="1">2'-5' RNA ligase family protein</fullName>
    </submittedName>
</protein>
<proteinExistence type="predicted"/>
<dbReference type="RefSeq" id="WP_132291751.1">
    <property type="nucleotide sequence ID" value="NZ_SKBM01000016.1"/>
</dbReference>
<dbReference type="OrthoDB" id="793003at2"/>
<keyword evidence="2" id="KW-1185">Reference proteome</keyword>
<dbReference type="AlphaFoldDB" id="A0A4R4DEG1"/>
<organism evidence="1 2">
    <name type="scientific">Roseicella aquatilis</name>
    <dbReference type="NCBI Taxonomy" id="2527868"/>
    <lineage>
        <taxon>Bacteria</taxon>
        <taxon>Pseudomonadati</taxon>
        <taxon>Pseudomonadota</taxon>
        <taxon>Alphaproteobacteria</taxon>
        <taxon>Acetobacterales</taxon>
        <taxon>Roseomonadaceae</taxon>
        <taxon>Roseicella</taxon>
    </lineage>
</organism>
<dbReference type="Pfam" id="PF13563">
    <property type="entry name" value="2_5_RNA_ligase2"/>
    <property type="match status" value="1"/>
</dbReference>
<dbReference type="SUPFAM" id="SSF55144">
    <property type="entry name" value="LigT-like"/>
    <property type="match status" value="1"/>
</dbReference>
<accession>A0A4R4DEG1</accession>
<dbReference type="GO" id="GO:0016874">
    <property type="term" value="F:ligase activity"/>
    <property type="evidence" value="ECO:0007669"/>
    <property type="project" value="UniProtKB-KW"/>
</dbReference>
<dbReference type="Proteomes" id="UP000295023">
    <property type="component" value="Unassembled WGS sequence"/>
</dbReference>